<dbReference type="PANTHER" id="PTHR44591">
    <property type="entry name" value="STRESS RESPONSE REGULATOR PROTEIN 1"/>
    <property type="match status" value="1"/>
</dbReference>
<feature type="modified residue" description="4-aspartylphosphate" evidence="2">
    <location>
        <position position="61"/>
    </location>
</feature>
<proteinExistence type="predicted"/>
<feature type="domain" description="Response regulatory" evidence="3">
    <location>
        <begin position="9"/>
        <end position="131"/>
    </location>
</feature>
<sequence length="132" mass="13929">MTATPSVSSALVVDDSVVQRSFAAALCREFGITQVLEAADGAQALERLAESSRLPTVAIIDLEMPGMDGVELLQQMHQRDFCLPIVIASARDPVLIDSVVSLVRALGLPFVGALQKPIKQDALFALLASLAG</sequence>
<dbReference type="Gene3D" id="3.40.50.2300">
    <property type="match status" value="1"/>
</dbReference>
<evidence type="ECO:0000256" key="1">
    <source>
        <dbReference type="ARBA" id="ARBA00022553"/>
    </source>
</evidence>
<dbReference type="InterPro" id="IPR001789">
    <property type="entry name" value="Sig_transdc_resp-reg_receiver"/>
</dbReference>
<dbReference type="GO" id="GO:0000160">
    <property type="term" value="P:phosphorelay signal transduction system"/>
    <property type="evidence" value="ECO:0007669"/>
    <property type="project" value="InterPro"/>
</dbReference>
<evidence type="ECO:0000313" key="4">
    <source>
        <dbReference type="EMBL" id="MBB4014319.1"/>
    </source>
</evidence>
<name>A0A840BSD0_9RHOO</name>
<dbReference type="InterPro" id="IPR011006">
    <property type="entry name" value="CheY-like_superfamily"/>
</dbReference>
<evidence type="ECO:0000313" key="5">
    <source>
        <dbReference type="Proteomes" id="UP000561045"/>
    </source>
</evidence>
<keyword evidence="5" id="KW-1185">Reference proteome</keyword>
<dbReference type="RefSeq" id="WP_183636215.1">
    <property type="nucleotide sequence ID" value="NZ_BAABLE010000005.1"/>
</dbReference>
<dbReference type="PROSITE" id="PS50110">
    <property type="entry name" value="RESPONSE_REGULATORY"/>
    <property type="match status" value="1"/>
</dbReference>
<reference evidence="4 5" key="1">
    <citation type="submission" date="2020-08" db="EMBL/GenBank/DDBJ databases">
        <title>Genomic Encyclopedia of Type Strains, Phase IV (KMG-IV): sequencing the most valuable type-strain genomes for metagenomic binning, comparative biology and taxonomic classification.</title>
        <authorList>
            <person name="Goeker M."/>
        </authorList>
    </citation>
    <scope>NUCLEOTIDE SEQUENCE [LARGE SCALE GENOMIC DNA]</scope>
    <source>
        <strain evidence="4 5">DSM 106739</strain>
    </source>
</reference>
<dbReference type="EMBL" id="JACIET010000002">
    <property type="protein sequence ID" value="MBB4014319.1"/>
    <property type="molecule type" value="Genomic_DNA"/>
</dbReference>
<comment type="caution">
    <text evidence="4">The sequence shown here is derived from an EMBL/GenBank/DDBJ whole genome shotgun (WGS) entry which is preliminary data.</text>
</comment>
<accession>A0A840BSD0</accession>
<dbReference type="SUPFAM" id="SSF52172">
    <property type="entry name" value="CheY-like"/>
    <property type="match status" value="1"/>
</dbReference>
<gene>
    <name evidence="4" type="ORF">GGR36_003665</name>
</gene>
<dbReference type="Pfam" id="PF00072">
    <property type="entry name" value="Response_reg"/>
    <property type="match status" value="1"/>
</dbReference>
<dbReference type="SMART" id="SM00448">
    <property type="entry name" value="REC"/>
    <property type="match status" value="1"/>
</dbReference>
<dbReference type="InterPro" id="IPR050595">
    <property type="entry name" value="Bact_response_regulator"/>
</dbReference>
<dbReference type="Proteomes" id="UP000561045">
    <property type="component" value="Unassembled WGS sequence"/>
</dbReference>
<organism evidence="4 5">
    <name type="scientific">Niveibacterium umoris</name>
    <dbReference type="NCBI Taxonomy" id="1193620"/>
    <lineage>
        <taxon>Bacteria</taxon>
        <taxon>Pseudomonadati</taxon>
        <taxon>Pseudomonadota</taxon>
        <taxon>Betaproteobacteria</taxon>
        <taxon>Rhodocyclales</taxon>
        <taxon>Rhodocyclaceae</taxon>
        <taxon>Niveibacterium</taxon>
    </lineage>
</organism>
<dbReference type="PANTHER" id="PTHR44591:SF3">
    <property type="entry name" value="RESPONSE REGULATORY DOMAIN-CONTAINING PROTEIN"/>
    <property type="match status" value="1"/>
</dbReference>
<protein>
    <submittedName>
        <fullName evidence="4">CheY-like chemotaxis protein</fullName>
    </submittedName>
</protein>
<dbReference type="AlphaFoldDB" id="A0A840BSD0"/>
<evidence type="ECO:0000259" key="3">
    <source>
        <dbReference type="PROSITE" id="PS50110"/>
    </source>
</evidence>
<evidence type="ECO:0000256" key="2">
    <source>
        <dbReference type="PROSITE-ProRule" id="PRU00169"/>
    </source>
</evidence>
<keyword evidence="1 2" id="KW-0597">Phosphoprotein</keyword>